<feature type="transmembrane region" description="Helical" evidence="9">
    <location>
        <begin position="81"/>
        <end position="102"/>
    </location>
</feature>
<dbReference type="Proteomes" id="UP000267166">
    <property type="component" value="Unassembled WGS sequence"/>
</dbReference>
<feature type="transmembrane region" description="Helical" evidence="9">
    <location>
        <begin position="177"/>
        <end position="199"/>
    </location>
</feature>
<evidence type="ECO:0000256" key="6">
    <source>
        <dbReference type="ARBA" id="ARBA00022989"/>
    </source>
</evidence>
<dbReference type="Pfam" id="PF01545">
    <property type="entry name" value="Cation_efflux"/>
    <property type="match status" value="1"/>
</dbReference>
<dbReference type="InterPro" id="IPR058533">
    <property type="entry name" value="Cation_efflux_TM"/>
</dbReference>
<feature type="transmembrane region" description="Helical" evidence="9">
    <location>
        <begin position="12"/>
        <end position="33"/>
    </location>
</feature>
<feature type="transmembrane region" description="Helical" evidence="9">
    <location>
        <begin position="53"/>
        <end position="69"/>
    </location>
</feature>
<keyword evidence="5" id="KW-0862">Zinc</keyword>
<feature type="domain" description="Cation efflux protein cytoplasmic" evidence="11">
    <location>
        <begin position="211"/>
        <end position="286"/>
    </location>
</feature>
<dbReference type="InterPro" id="IPR002524">
    <property type="entry name" value="Cation_efflux"/>
</dbReference>
<dbReference type="SUPFAM" id="SSF160240">
    <property type="entry name" value="Cation efflux protein cytoplasmic domain-like"/>
    <property type="match status" value="1"/>
</dbReference>
<evidence type="ECO:0000259" key="11">
    <source>
        <dbReference type="Pfam" id="PF16916"/>
    </source>
</evidence>
<keyword evidence="8 9" id="KW-0472">Membrane</keyword>
<dbReference type="Gene3D" id="1.20.1510.10">
    <property type="entry name" value="Cation efflux protein transmembrane domain"/>
    <property type="match status" value="1"/>
</dbReference>
<dbReference type="SUPFAM" id="SSF161111">
    <property type="entry name" value="Cation efflux protein transmembrane domain-like"/>
    <property type="match status" value="1"/>
</dbReference>
<dbReference type="InterPro" id="IPR027470">
    <property type="entry name" value="Cation_efflux_CTD"/>
</dbReference>
<comment type="caution">
    <text evidence="12">The sequence shown here is derived from an EMBL/GenBank/DDBJ whole genome shotgun (WGS) entry which is preliminary data.</text>
</comment>
<dbReference type="Pfam" id="PF16916">
    <property type="entry name" value="ZT_dimer"/>
    <property type="match status" value="1"/>
</dbReference>
<evidence type="ECO:0000256" key="3">
    <source>
        <dbReference type="ARBA" id="ARBA00022448"/>
    </source>
</evidence>
<name>A0A498CSM1_9GAMM</name>
<organism evidence="12 13">
    <name type="scientific">Acinetobacter cumulans</name>
    <dbReference type="NCBI Taxonomy" id="2136182"/>
    <lineage>
        <taxon>Bacteria</taxon>
        <taxon>Pseudomonadati</taxon>
        <taxon>Pseudomonadota</taxon>
        <taxon>Gammaproteobacteria</taxon>
        <taxon>Moraxellales</taxon>
        <taxon>Moraxellaceae</taxon>
        <taxon>Acinetobacter</taxon>
    </lineage>
</organism>
<evidence type="ECO:0000256" key="1">
    <source>
        <dbReference type="ARBA" id="ARBA00004141"/>
    </source>
</evidence>
<evidence type="ECO:0000256" key="8">
    <source>
        <dbReference type="ARBA" id="ARBA00023136"/>
    </source>
</evidence>
<keyword evidence="7" id="KW-0406">Ion transport</keyword>
<dbReference type="AlphaFoldDB" id="A0A498CSM1"/>
<dbReference type="PANTHER" id="PTHR11562:SF17">
    <property type="entry name" value="RE54080P-RELATED"/>
    <property type="match status" value="1"/>
</dbReference>
<evidence type="ECO:0000256" key="5">
    <source>
        <dbReference type="ARBA" id="ARBA00022906"/>
    </source>
</evidence>
<sequence>MAHSHTHETSHYGTAFAIGIVLNLGFVLIEAFYGWQTDSMALLADAGHNLTDVGGLLLAWAAYSVARIHSNRRHTYGWQKASILASFTNAVLILFAMFSLGWESIQRIQSPSPVAAVTVMIVAAIGVVVNLSTALLFLKNSQHDLNIKGAFLHMAADAVVSVGVVVAGALYLWQGWLWIDAVVGLIIAIIIILGTFSLFRQSLHLLFDGVPDQINLLEVRNCLLNIPSVVDLHDLHIWSMSTLENALTVHVVYDDNLQTANTLLAEITEALHHHFDLKHVTVQLESIAYAEGCEMKLKPHYTSSQSLLK</sequence>
<dbReference type="GO" id="GO:0005886">
    <property type="term" value="C:plasma membrane"/>
    <property type="evidence" value="ECO:0007669"/>
    <property type="project" value="TreeGrafter"/>
</dbReference>
<comment type="similarity">
    <text evidence="2">Belongs to the cation diffusion facilitator (CDF) transporter (TC 2.A.4) family. SLC30A subfamily.</text>
</comment>
<keyword evidence="6 9" id="KW-1133">Transmembrane helix</keyword>
<evidence type="ECO:0000259" key="10">
    <source>
        <dbReference type="Pfam" id="PF01545"/>
    </source>
</evidence>
<feature type="transmembrane region" description="Helical" evidence="9">
    <location>
        <begin position="150"/>
        <end position="171"/>
    </location>
</feature>
<evidence type="ECO:0000313" key="12">
    <source>
        <dbReference type="EMBL" id="RLL29247.1"/>
    </source>
</evidence>
<reference evidence="12 13" key="1">
    <citation type="submission" date="2018-09" db="EMBL/GenBank/DDBJ databases">
        <title>The draft genome of Acinetobacter sp. strains.</title>
        <authorList>
            <person name="Qin J."/>
            <person name="Feng Y."/>
            <person name="Zong Z."/>
        </authorList>
    </citation>
    <scope>NUCLEOTIDE SEQUENCE [LARGE SCALE GENOMIC DNA]</scope>
    <source>
        <strain evidence="12 13">WCHAc060003</strain>
    </source>
</reference>
<proteinExistence type="inferred from homology"/>
<accession>A0A498CSM1</accession>
<dbReference type="InterPro" id="IPR036837">
    <property type="entry name" value="Cation_efflux_CTD_sf"/>
</dbReference>
<feature type="domain" description="Cation efflux protein transmembrane" evidence="10">
    <location>
        <begin position="18"/>
        <end position="206"/>
    </location>
</feature>
<keyword evidence="3" id="KW-0813">Transport</keyword>
<evidence type="ECO:0000256" key="7">
    <source>
        <dbReference type="ARBA" id="ARBA00023065"/>
    </source>
</evidence>
<keyword evidence="5" id="KW-0864">Zinc transport</keyword>
<evidence type="ECO:0000256" key="4">
    <source>
        <dbReference type="ARBA" id="ARBA00022692"/>
    </source>
</evidence>
<comment type="subcellular location">
    <subcellularLocation>
        <location evidence="1">Membrane</location>
        <topology evidence="1">Multi-pass membrane protein</topology>
    </subcellularLocation>
</comment>
<protein>
    <submittedName>
        <fullName evidence="12">Cation transporter</fullName>
    </submittedName>
</protein>
<gene>
    <name evidence="12" type="ORF">D9K80_17060</name>
</gene>
<dbReference type="PANTHER" id="PTHR11562">
    <property type="entry name" value="CATION EFFLUX PROTEIN/ ZINC TRANSPORTER"/>
    <property type="match status" value="1"/>
</dbReference>
<evidence type="ECO:0000313" key="13">
    <source>
        <dbReference type="Proteomes" id="UP000267166"/>
    </source>
</evidence>
<dbReference type="RefSeq" id="WP_005253541.1">
    <property type="nucleotide sequence ID" value="NZ_RCHD01000070.1"/>
</dbReference>
<dbReference type="GO" id="GO:0005385">
    <property type="term" value="F:zinc ion transmembrane transporter activity"/>
    <property type="evidence" value="ECO:0007669"/>
    <property type="project" value="TreeGrafter"/>
</dbReference>
<dbReference type="InterPro" id="IPR050681">
    <property type="entry name" value="CDF/SLC30A"/>
</dbReference>
<evidence type="ECO:0000256" key="2">
    <source>
        <dbReference type="ARBA" id="ARBA00008873"/>
    </source>
</evidence>
<keyword evidence="4 9" id="KW-0812">Transmembrane</keyword>
<dbReference type="InterPro" id="IPR027469">
    <property type="entry name" value="Cation_efflux_TMD_sf"/>
</dbReference>
<feature type="transmembrane region" description="Helical" evidence="9">
    <location>
        <begin position="114"/>
        <end position="138"/>
    </location>
</feature>
<dbReference type="NCBIfam" id="TIGR01297">
    <property type="entry name" value="CDF"/>
    <property type="match status" value="1"/>
</dbReference>
<evidence type="ECO:0000256" key="9">
    <source>
        <dbReference type="SAM" id="Phobius"/>
    </source>
</evidence>
<dbReference type="EMBL" id="RCHD01000070">
    <property type="protein sequence ID" value="RLL29247.1"/>
    <property type="molecule type" value="Genomic_DNA"/>
</dbReference>